<dbReference type="GO" id="GO:0003677">
    <property type="term" value="F:DNA binding"/>
    <property type="evidence" value="ECO:0007669"/>
    <property type="project" value="InterPro"/>
</dbReference>
<organism evidence="3 4">
    <name type="scientific">Acrobeloides nanus</name>
    <dbReference type="NCBI Taxonomy" id="290746"/>
    <lineage>
        <taxon>Eukaryota</taxon>
        <taxon>Metazoa</taxon>
        <taxon>Ecdysozoa</taxon>
        <taxon>Nematoda</taxon>
        <taxon>Chromadorea</taxon>
        <taxon>Rhabditida</taxon>
        <taxon>Tylenchina</taxon>
        <taxon>Cephalobomorpha</taxon>
        <taxon>Cephaloboidea</taxon>
        <taxon>Cephalobidae</taxon>
        <taxon>Acrobeloides</taxon>
    </lineage>
</organism>
<dbReference type="InterPro" id="IPR007125">
    <property type="entry name" value="H2A/H2B/H3"/>
</dbReference>
<dbReference type="Proteomes" id="UP000887540">
    <property type="component" value="Unplaced"/>
</dbReference>
<proteinExistence type="inferred from homology"/>
<dbReference type="WBParaSite" id="ACRNAN_scaffold3027.g28529.t1">
    <property type="protein sequence ID" value="ACRNAN_scaffold3027.g28529.t1"/>
    <property type="gene ID" value="ACRNAN_scaffold3027.g28529"/>
</dbReference>
<accession>A0A914DMX8</accession>
<dbReference type="InterPro" id="IPR009072">
    <property type="entry name" value="Histone-fold"/>
</dbReference>
<dbReference type="GO" id="GO:0030527">
    <property type="term" value="F:structural constituent of chromatin"/>
    <property type="evidence" value="ECO:0007669"/>
    <property type="project" value="InterPro"/>
</dbReference>
<dbReference type="GO" id="GO:0046982">
    <property type="term" value="F:protein heterodimerization activity"/>
    <property type="evidence" value="ECO:0007669"/>
    <property type="project" value="InterPro"/>
</dbReference>
<dbReference type="Gene3D" id="1.10.20.10">
    <property type="entry name" value="Histone, subunit A"/>
    <property type="match status" value="1"/>
</dbReference>
<feature type="domain" description="Core Histone H2A/H2B/H3" evidence="2">
    <location>
        <begin position="101"/>
        <end position="179"/>
    </location>
</feature>
<keyword evidence="3" id="KW-1185">Reference proteome</keyword>
<dbReference type="PRINTS" id="PR00622">
    <property type="entry name" value="HISTONEH3"/>
</dbReference>
<name>A0A914DMX8_9BILA</name>
<dbReference type="PANTHER" id="PTHR11426">
    <property type="entry name" value="HISTONE H3"/>
    <property type="match status" value="1"/>
</dbReference>
<dbReference type="Pfam" id="PF00125">
    <property type="entry name" value="Histone"/>
    <property type="match status" value="1"/>
</dbReference>
<dbReference type="SMART" id="SM00428">
    <property type="entry name" value="H3"/>
    <property type="match status" value="1"/>
</dbReference>
<dbReference type="GO" id="GO:0000786">
    <property type="term" value="C:nucleosome"/>
    <property type="evidence" value="ECO:0007669"/>
    <property type="project" value="InterPro"/>
</dbReference>
<evidence type="ECO:0000259" key="2">
    <source>
        <dbReference type="Pfam" id="PF00125"/>
    </source>
</evidence>
<comment type="similarity">
    <text evidence="1">Belongs to the histone H3 family.</text>
</comment>
<dbReference type="SUPFAM" id="SSF47113">
    <property type="entry name" value="Histone-fold"/>
    <property type="match status" value="1"/>
</dbReference>
<protein>
    <submittedName>
        <fullName evidence="4">Histone H2A/H2B/H3 domain-containing protein</fullName>
    </submittedName>
</protein>
<dbReference type="AlphaFoldDB" id="A0A914DMX8"/>
<dbReference type="InterPro" id="IPR000164">
    <property type="entry name" value="Histone_H3/CENP-A"/>
</dbReference>
<sequence>MRQKIQPAHRDFSKRPSLVNYSFSQSVDSQQTNVSIASRRQIELPRSMNNTIWSQMNETIPSQVTIDDGASFSSRISGGRPRFGHKSVKHVIQKKVRLYRPGAKALKEIRQYQNSVNLLIPRAPFVRVVKQVMNEICVKTYRIQLNGIAALQSAAEAYLVALFEAANLAAIHAKRVTLMN</sequence>
<evidence type="ECO:0000256" key="1">
    <source>
        <dbReference type="ARBA" id="ARBA00010343"/>
    </source>
</evidence>
<evidence type="ECO:0000313" key="3">
    <source>
        <dbReference type="Proteomes" id="UP000887540"/>
    </source>
</evidence>
<evidence type="ECO:0000313" key="4">
    <source>
        <dbReference type="WBParaSite" id="ACRNAN_scaffold3027.g28529.t1"/>
    </source>
</evidence>
<dbReference type="CDD" id="cd22911">
    <property type="entry name" value="HFD_H3"/>
    <property type="match status" value="1"/>
</dbReference>
<reference evidence="4" key="1">
    <citation type="submission" date="2022-11" db="UniProtKB">
        <authorList>
            <consortium name="WormBaseParasite"/>
        </authorList>
    </citation>
    <scope>IDENTIFICATION</scope>
</reference>